<dbReference type="RefSeq" id="WP_075105088.1">
    <property type="nucleotide sequence ID" value="NZ_MSJM01000006.1"/>
</dbReference>
<sequence length="39" mass="4571">MTETIVEIVEKFLAYSDEKLEELAEKNQALKIEEKDTKN</sequence>
<accession>A0A1Q8E6J0</accession>
<evidence type="ECO:0000313" key="2">
    <source>
        <dbReference type="Proteomes" id="UP000186890"/>
    </source>
</evidence>
<dbReference type="OrthoDB" id="2234832at2"/>
<dbReference type="NCBIfam" id="NF040896">
    <property type="entry name" value="SP_0009_fam"/>
    <property type="match status" value="1"/>
</dbReference>
<reference evidence="2" key="1">
    <citation type="submission" date="2016-12" db="EMBL/GenBank/DDBJ databases">
        <authorList>
            <person name="Gulvik C.A."/>
        </authorList>
    </citation>
    <scope>NUCLEOTIDE SEQUENCE [LARGE SCALE GENOMIC DNA]</scope>
    <source>
        <strain evidence="2">NED12-00049-6B</strain>
    </source>
</reference>
<comment type="caution">
    <text evidence="1">The sequence shown here is derived from an EMBL/GenBank/DDBJ whole genome shotgun (WGS) entry which is preliminary data.</text>
</comment>
<name>A0A1Q8E6J0_9STRE</name>
<gene>
    <name evidence="1" type="ORF">BU202_07035</name>
</gene>
<dbReference type="AlphaFoldDB" id="A0A1Q8E6J0"/>
<dbReference type="InterPro" id="IPR049819">
    <property type="entry name" value="SP_0009-like"/>
</dbReference>
<dbReference type="Proteomes" id="UP000186890">
    <property type="component" value="Unassembled WGS sequence"/>
</dbReference>
<organism evidence="1 2">
    <name type="scientific">Streptococcus cuniculi</name>
    <dbReference type="NCBI Taxonomy" id="1432788"/>
    <lineage>
        <taxon>Bacteria</taxon>
        <taxon>Bacillati</taxon>
        <taxon>Bacillota</taxon>
        <taxon>Bacilli</taxon>
        <taxon>Lactobacillales</taxon>
        <taxon>Streptococcaceae</taxon>
        <taxon>Streptococcus</taxon>
    </lineage>
</organism>
<keyword evidence="2" id="KW-1185">Reference proteome</keyword>
<evidence type="ECO:0000313" key="1">
    <source>
        <dbReference type="EMBL" id="OLF47411.1"/>
    </source>
</evidence>
<proteinExistence type="predicted"/>
<protein>
    <submittedName>
        <fullName evidence="1">Recombinase</fullName>
    </submittedName>
</protein>
<dbReference type="EMBL" id="MSJM01000006">
    <property type="protein sequence ID" value="OLF47411.1"/>
    <property type="molecule type" value="Genomic_DNA"/>
</dbReference>